<evidence type="ECO:0000256" key="4">
    <source>
        <dbReference type="ARBA" id="ARBA00022729"/>
    </source>
</evidence>
<dbReference type="PANTHER" id="PTHR10628:SF30">
    <property type="entry name" value="EXO-ALPHA-SIALIDASE"/>
    <property type="match status" value="1"/>
</dbReference>
<comment type="similarity">
    <text evidence="2">Belongs to the glycosyl hydrolase 33 family.</text>
</comment>
<dbReference type="InterPro" id="IPR026856">
    <property type="entry name" value="Sialidase_fam"/>
</dbReference>
<dbReference type="SMART" id="SM00560">
    <property type="entry name" value="LamGL"/>
    <property type="match status" value="1"/>
</dbReference>
<evidence type="ECO:0000313" key="9">
    <source>
        <dbReference type="EMBL" id="GAA2116417.1"/>
    </source>
</evidence>
<feature type="domain" description="LamG-like jellyroll fold" evidence="8">
    <location>
        <begin position="471"/>
        <end position="608"/>
    </location>
</feature>
<dbReference type="Pfam" id="PF13088">
    <property type="entry name" value="BNR_2"/>
    <property type="match status" value="1"/>
</dbReference>
<evidence type="ECO:0000256" key="1">
    <source>
        <dbReference type="ARBA" id="ARBA00000427"/>
    </source>
</evidence>
<feature type="signal peptide" evidence="7">
    <location>
        <begin position="1"/>
        <end position="41"/>
    </location>
</feature>
<feature type="region of interest" description="Disordered" evidence="6">
    <location>
        <begin position="612"/>
        <end position="636"/>
    </location>
</feature>
<dbReference type="Gene3D" id="2.60.120.200">
    <property type="match status" value="1"/>
</dbReference>
<dbReference type="EC" id="3.2.1.18" evidence="3"/>
<dbReference type="CDD" id="cd15482">
    <property type="entry name" value="Sialidase_non-viral"/>
    <property type="match status" value="1"/>
</dbReference>
<sequence>MQPRLAPPAQDRSRRRSPRPRRTAVLAACAAVLGTTLTALAPHAAAQRSPQAAPEFREEVLYQGGTGGYSCYRIPAVVEAADGTLLAFAEGRVDSCSDKGDIDIVLRRSTDGGDTWTASQVVLSGDGDTRGNPAPVVDRESGRISLLSTHNPGADDTRRTPYLQHSTDNGRTWTPARSMAAELSRPEWDRWYATGPGHGLQLATGEHAGRLLVGGNHQGLDGRQGAHLVYSDDGGLNWKLGADDTRGTQPPDVKPQELSLFEREDGSVYAAARDERGTDPGNRAAAVSSDGGVTWDAPFEITPSLVSPVVQGATLRHGDEVLASLPAHPADRKVMSVRASHDDGRTWEPWQEGRVIHWGPTAYSDMVELAEDRVGLLYEAGTASPYETIRWARFNDAFLDQPQEDPPPQPAPAPGATTPDVSRSDNTAYVRGSSVLRPGRFGNSLYLDNADDHVDARVEVPWNDSLDVGDGDFTWTGWFKYGRTNGAHAIMWAYGVGGNAPSVWLRAEPERDRIIARMQMEQAAVSVQTTGAYNDNAFHFVTLQRAGGKLTLSVDGTAFAADAPPGSPTAGKEFGIGGIDIGQRLDGANRFHGYLDDMRVYDRALSPGELRGVRNGNADVPRGQRLRLPLDTVDPR</sequence>
<comment type="caution">
    <text evidence="9">The sequence shown here is derived from an EMBL/GenBank/DDBJ whole genome shotgun (WGS) entry which is preliminary data.</text>
</comment>
<reference evidence="9 10" key="1">
    <citation type="journal article" date="2019" name="Int. J. Syst. Evol. Microbiol.">
        <title>The Global Catalogue of Microorganisms (GCM) 10K type strain sequencing project: providing services to taxonomists for standard genome sequencing and annotation.</title>
        <authorList>
            <consortium name="The Broad Institute Genomics Platform"/>
            <consortium name="The Broad Institute Genome Sequencing Center for Infectious Disease"/>
            <person name="Wu L."/>
            <person name="Ma J."/>
        </authorList>
    </citation>
    <scope>NUCLEOTIDE SEQUENCE [LARGE SCALE GENOMIC DNA]</scope>
    <source>
        <strain evidence="9 10">JCM 15481</strain>
    </source>
</reference>
<evidence type="ECO:0000259" key="8">
    <source>
        <dbReference type="SMART" id="SM00560"/>
    </source>
</evidence>
<dbReference type="InterPro" id="IPR006558">
    <property type="entry name" value="LamG-like"/>
</dbReference>
<keyword evidence="10" id="KW-1185">Reference proteome</keyword>
<accession>A0ABN2XS93</accession>
<dbReference type="CDD" id="cd00110">
    <property type="entry name" value="LamG"/>
    <property type="match status" value="1"/>
</dbReference>
<evidence type="ECO:0000256" key="2">
    <source>
        <dbReference type="ARBA" id="ARBA00009348"/>
    </source>
</evidence>
<evidence type="ECO:0000256" key="7">
    <source>
        <dbReference type="SAM" id="SignalP"/>
    </source>
</evidence>
<feature type="compositionally biased region" description="Polar residues" evidence="6">
    <location>
        <begin position="163"/>
        <end position="172"/>
    </location>
</feature>
<dbReference type="InterPro" id="IPR001791">
    <property type="entry name" value="Laminin_G"/>
</dbReference>
<dbReference type="InterPro" id="IPR013320">
    <property type="entry name" value="ConA-like_dom_sf"/>
</dbReference>
<comment type="catalytic activity">
    <reaction evidence="1">
        <text>Hydrolysis of alpha-(2-&gt;3)-, alpha-(2-&gt;6)-, alpha-(2-&gt;8)- glycosidic linkages of terminal sialic acid residues in oligosaccharides, glycoproteins, glycolipids, colominic acid and synthetic substrates.</text>
        <dbReference type="EC" id="3.2.1.18"/>
    </reaction>
</comment>
<dbReference type="SUPFAM" id="SSF50939">
    <property type="entry name" value="Sialidases"/>
    <property type="match status" value="1"/>
</dbReference>
<gene>
    <name evidence="9" type="ORF">GCM10009802_16870</name>
</gene>
<feature type="chain" id="PRO_5047440236" description="exo-alpha-sialidase" evidence="7">
    <location>
        <begin position="42"/>
        <end position="636"/>
    </location>
</feature>
<feature type="region of interest" description="Disordered" evidence="6">
    <location>
        <begin position="399"/>
        <end position="426"/>
    </location>
</feature>
<keyword evidence="4 7" id="KW-0732">Signal</keyword>
<keyword evidence="5" id="KW-1015">Disulfide bond</keyword>
<evidence type="ECO:0000256" key="6">
    <source>
        <dbReference type="SAM" id="MobiDB-lite"/>
    </source>
</evidence>
<proteinExistence type="inferred from homology"/>
<feature type="compositionally biased region" description="Pro residues" evidence="6">
    <location>
        <begin position="404"/>
        <end position="413"/>
    </location>
</feature>
<evidence type="ECO:0000313" key="10">
    <source>
        <dbReference type="Proteomes" id="UP001500443"/>
    </source>
</evidence>
<evidence type="ECO:0000256" key="3">
    <source>
        <dbReference type="ARBA" id="ARBA00012733"/>
    </source>
</evidence>
<dbReference type="RefSeq" id="WP_344289177.1">
    <property type="nucleotide sequence ID" value="NZ_BAAAPF010000032.1"/>
</dbReference>
<name>A0ABN2XS93_9ACTN</name>
<evidence type="ECO:0000256" key="5">
    <source>
        <dbReference type="ARBA" id="ARBA00023157"/>
    </source>
</evidence>
<protein>
    <recommendedName>
        <fullName evidence="3">exo-alpha-sialidase</fullName>
        <ecNumber evidence="3">3.2.1.18</ecNumber>
    </recommendedName>
</protein>
<feature type="region of interest" description="Disordered" evidence="6">
    <location>
        <begin position="1"/>
        <end position="21"/>
    </location>
</feature>
<feature type="region of interest" description="Disordered" evidence="6">
    <location>
        <begin position="146"/>
        <end position="173"/>
    </location>
</feature>
<dbReference type="SUPFAM" id="SSF49899">
    <property type="entry name" value="Concanavalin A-like lectins/glucanases"/>
    <property type="match status" value="1"/>
</dbReference>
<dbReference type="InterPro" id="IPR036278">
    <property type="entry name" value="Sialidase_sf"/>
</dbReference>
<dbReference type="Pfam" id="PF13385">
    <property type="entry name" value="Laminin_G_3"/>
    <property type="match status" value="1"/>
</dbReference>
<dbReference type="InterPro" id="IPR011040">
    <property type="entry name" value="Sialidase"/>
</dbReference>
<dbReference type="PANTHER" id="PTHR10628">
    <property type="entry name" value="SIALIDASE"/>
    <property type="match status" value="1"/>
</dbReference>
<organism evidence="9 10">
    <name type="scientific">Streptomyces synnematoformans</name>
    <dbReference type="NCBI Taxonomy" id="415721"/>
    <lineage>
        <taxon>Bacteria</taxon>
        <taxon>Bacillati</taxon>
        <taxon>Actinomycetota</taxon>
        <taxon>Actinomycetes</taxon>
        <taxon>Kitasatosporales</taxon>
        <taxon>Streptomycetaceae</taxon>
        <taxon>Streptomyces</taxon>
    </lineage>
</organism>
<dbReference type="Proteomes" id="UP001500443">
    <property type="component" value="Unassembled WGS sequence"/>
</dbReference>
<dbReference type="Gene3D" id="2.120.10.10">
    <property type="match status" value="1"/>
</dbReference>
<dbReference type="EMBL" id="BAAAPF010000032">
    <property type="protein sequence ID" value="GAA2116417.1"/>
    <property type="molecule type" value="Genomic_DNA"/>
</dbReference>